<keyword evidence="4" id="KW-0547">Nucleotide-binding</keyword>
<evidence type="ECO:0000313" key="13">
    <source>
        <dbReference type="Proteomes" id="UP000216361"/>
    </source>
</evidence>
<evidence type="ECO:0000256" key="6">
    <source>
        <dbReference type="ARBA" id="ARBA00022989"/>
    </source>
</evidence>
<reference evidence="12 13" key="1">
    <citation type="submission" date="2017-07" db="EMBL/GenBank/DDBJ databases">
        <title>Elstera cyanobacteriorum sp. nov., a novel bacterium isolated from cyanobacterial aggregates in a eutrophic lake.</title>
        <authorList>
            <person name="Cai H."/>
        </authorList>
    </citation>
    <scope>NUCLEOTIDE SEQUENCE [LARGE SCALE GENOMIC DNA]</scope>
    <source>
        <strain evidence="12 13">TH019</strain>
    </source>
</reference>
<dbReference type="Pfam" id="PF13807">
    <property type="entry name" value="GNVR"/>
    <property type="match status" value="1"/>
</dbReference>
<accession>A0A255XS30</accession>
<evidence type="ECO:0000313" key="12">
    <source>
        <dbReference type="EMBL" id="OYQ19691.1"/>
    </source>
</evidence>
<evidence type="ECO:0000259" key="9">
    <source>
        <dbReference type="Pfam" id="PF01656"/>
    </source>
</evidence>
<organism evidence="12 13">
    <name type="scientific">Elstera cyanobacteriorum</name>
    <dbReference type="NCBI Taxonomy" id="2022747"/>
    <lineage>
        <taxon>Bacteria</taxon>
        <taxon>Pseudomonadati</taxon>
        <taxon>Pseudomonadota</taxon>
        <taxon>Alphaproteobacteria</taxon>
        <taxon>Rhodospirillales</taxon>
        <taxon>Rhodospirillaceae</taxon>
        <taxon>Elstera</taxon>
    </lineage>
</organism>
<feature type="transmembrane region" description="Helical" evidence="8">
    <location>
        <begin position="41"/>
        <end position="61"/>
    </location>
</feature>
<dbReference type="Pfam" id="PF02706">
    <property type="entry name" value="Wzz"/>
    <property type="match status" value="1"/>
</dbReference>
<evidence type="ECO:0000256" key="1">
    <source>
        <dbReference type="ARBA" id="ARBA00004651"/>
    </source>
</evidence>
<dbReference type="InterPro" id="IPR002586">
    <property type="entry name" value="CobQ/CobB/MinD/ParA_Nub-bd_dom"/>
</dbReference>
<proteinExistence type="predicted"/>
<dbReference type="OrthoDB" id="230260at2"/>
<name>A0A255XS30_9PROT</name>
<dbReference type="CDD" id="cd05387">
    <property type="entry name" value="BY-kinase"/>
    <property type="match status" value="1"/>
</dbReference>
<keyword evidence="6 8" id="KW-1133">Transmembrane helix</keyword>
<dbReference type="GO" id="GO:0004713">
    <property type="term" value="F:protein tyrosine kinase activity"/>
    <property type="evidence" value="ECO:0007669"/>
    <property type="project" value="TreeGrafter"/>
</dbReference>
<evidence type="ECO:0008006" key="14">
    <source>
        <dbReference type="Google" id="ProtNLM"/>
    </source>
</evidence>
<keyword evidence="5" id="KW-0067">ATP-binding</keyword>
<evidence type="ECO:0000256" key="8">
    <source>
        <dbReference type="SAM" id="Phobius"/>
    </source>
</evidence>
<comment type="subcellular location">
    <subcellularLocation>
        <location evidence="1">Cell membrane</location>
        <topology evidence="1">Multi-pass membrane protein</topology>
    </subcellularLocation>
</comment>
<evidence type="ECO:0000256" key="3">
    <source>
        <dbReference type="ARBA" id="ARBA00022692"/>
    </source>
</evidence>
<dbReference type="Gene3D" id="3.40.50.300">
    <property type="entry name" value="P-loop containing nucleotide triphosphate hydrolases"/>
    <property type="match status" value="1"/>
</dbReference>
<gene>
    <name evidence="12" type="ORF">CHR90_06090</name>
</gene>
<feature type="transmembrane region" description="Helical" evidence="8">
    <location>
        <begin position="451"/>
        <end position="472"/>
    </location>
</feature>
<evidence type="ECO:0000256" key="2">
    <source>
        <dbReference type="ARBA" id="ARBA00022475"/>
    </source>
</evidence>
<dbReference type="RefSeq" id="WP_094408110.1">
    <property type="nucleotide sequence ID" value="NZ_BMJZ01000006.1"/>
</dbReference>
<evidence type="ECO:0000256" key="4">
    <source>
        <dbReference type="ARBA" id="ARBA00022741"/>
    </source>
</evidence>
<keyword evidence="3 8" id="KW-0812">Transmembrane</keyword>
<dbReference type="EMBL" id="NOXS01000030">
    <property type="protein sequence ID" value="OYQ19691.1"/>
    <property type="molecule type" value="Genomic_DNA"/>
</dbReference>
<dbReference type="PANTHER" id="PTHR32309">
    <property type="entry name" value="TYROSINE-PROTEIN KINASE"/>
    <property type="match status" value="1"/>
</dbReference>
<feature type="domain" description="Tyrosine-protein kinase G-rich" evidence="11">
    <location>
        <begin position="400"/>
        <end position="471"/>
    </location>
</feature>
<dbReference type="NCBIfam" id="TIGR01007">
    <property type="entry name" value="eps_fam"/>
    <property type="match status" value="1"/>
</dbReference>
<dbReference type="InterPro" id="IPR003856">
    <property type="entry name" value="LPS_length_determ_N"/>
</dbReference>
<dbReference type="AlphaFoldDB" id="A0A255XS30"/>
<dbReference type="PANTHER" id="PTHR32309:SF13">
    <property type="entry name" value="FERRIC ENTEROBACTIN TRANSPORT PROTEIN FEPE"/>
    <property type="match status" value="1"/>
</dbReference>
<dbReference type="GO" id="GO:0005886">
    <property type="term" value="C:plasma membrane"/>
    <property type="evidence" value="ECO:0007669"/>
    <property type="project" value="UniProtKB-SubCell"/>
</dbReference>
<dbReference type="GO" id="GO:0005524">
    <property type="term" value="F:ATP binding"/>
    <property type="evidence" value="ECO:0007669"/>
    <property type="project" value="UniProtKB-KW"/>
</dbReference>
<evidence type="ECO:0000256" key="5">
    <source>
        <dbReference type="ARBA" id="ARBA00022840"/>
    </source>
</evidence>
<keyword evidence="2" id="KW-1003">Cell membrane</keyword>
<sequence length="730" mass="80127">MTQLQPAAPPPATLLPPPAPMQEENELFNVGRLFSLLRRRFLVMLIVFGTIVALAILWVIAQPRGYTAEATVALDTRRVNVQEIPNFITGVTLDFPIVRTEVQVLQSWPLAAKVIQTLNIADHPEYARNQLGPLGRMARTLGLPDAIQGWFAPSPSPPMEMDELVNRFNGNLSVMTDGRSYVIRVQFRSVDPALASAVANRLVSLYLSGQEEERVQTVKRINGWLNERAEELRTQVRRSELAVQQFREKNNLAELRGASVSQQQIANLNNQLIIASAERAEKDARFRQIQQGRSSGNIASLGEVLNSPLVGRLREQEAQVIRREAELTDRYGEKHPTMIAVRAEREDLRRKIDSEIAKIAQAIGAEADIARAREASLRSSLETLQRQAAQANPAEVRLRELERDVDANRAVLDAFLTRIQEGATQENFVNPFARVVSPAQPPKYPDQPRRGLILVIAAIIAAAVAVVLAVILDAIDRTARSAEQLEREVGIACLGLVPRAGALLRSGGRADLVLTQRGGPFAEAIRSIRAALTVSSITSPPKVILMTSAVPNEGKSLLALSLARSAALDGARVLLIDCDLRTPALARNLKVPGTNGLDDLLIHGQTGTSPIRTDQASGLHYIPTEPAPQKAQELLSGRLFAGLLKEVRRHYDLVILDSPPATAVSDSLLIAQQADATLLVAQWRQTQTHMIARAVRRLVQSHSRAVGLVLNKIEPGLFDRYTDGRRLSLD</sequence>
<dbReference type="Proteomes" id="UP000216361">
    <property type="component" value="Unassembled WGS sequence"/>
</dbReference>
<feature type="domain" description="Polysaccharide chain length determinant N-terminal" evidence="10">
    <location>
        <begin position="28"/>
        <end position="118"/>
    </location>
</feature>
<dbReference type="InterPro" id="IPR027417">
    <property type="entry name" value="P-loop_NTPase"/>
</dbReference>
<evidence type="ECO:0000259" key="10">
    <source>
        <dbReference type="Pfam" id="PF02706"/>
    </source>
</evidence>
<protein>
    <recommendedName>
        <fullName evidence="14">Polysaccharide chain length determinant N-terminal domain-containing protein</fullName>
    </recommendedName>
</protein>
<dbReference type="InterPro" id="IPR032807">
    <property type="entry name" value="GNVR"/>
</dbReference>
<comment type="caution">
    <text evidence="12">The sequence shown here is derived from an EMBL/GenBank/DDBJ whole genome shotgun (WGS) entry which is preliminary data.</text>
</comment>
<keyword evidence="7 8" id="KW-0472">Membrane</keyword>
<evidence type="ECO:0000256" key="7">
    <source>
        <dbReference type="ARBA" id="ARBA00023136"/>
    </source>
</evidence>
<evidence type="ECO:0000259" key="11">
    <source>
        <dbReference type="Pfam" id="PF13807"/>
    </source>
</evidence>
<feature type="domain" description="CobQ/CobB/MinD/ParA nucleotide binding" evidence="9">
    <location>
        <begin position="552"/>
        <end position="716"/>
    </location>
</feature>
<dbReference type="InterPro" id="IPR005702">
    <property type="entry name" value="Wzc-like_C"/>
</dbReference>
<dbReference type="Pfam" id="PF01656">
    <property type="entry name" value="CbiA"/>
    <property type="match status" value="1"/>
</dbReference>
<keyword evidence="13" id="KW-1185">Reference proteome</keyword>
<dbReference type="InterPro" id="IPR050445">
    <property type="entry name" value="Bact_polysacc_biosynth/exp"/>
</dbReference>
<dbReference type="SUPFAM" id="SSF52540">
    <property type="entry name" value="P-loop containing nucleoside triphosphate hydrolases"/>
    <property type="match status" value="1"/>
</dbReference>